<evidence type="ECO:0000313" key="12">
    <source>
        <dbReference type="Proteomes" id="UP001059401"/>
    </source>
</evidence>
<evidence type="ECO:0000256" key="8">
    <source>
        <dbReference type="ARBA" id="ARBA00023136"/>
    </source>
</evidence>
<evidence type="ECO:0000256" key="3">
    <source>
        <dbReference type="ARBA" id="ARBA00022449"/>
    </source>
</evidence>
<evidence type="ECO:0000256" key="1">
    <source>
        <dbReference type="ARBA" id="ARBA00004651"/>
    </source>
</evidence>
<comment type="subcellular location">
    <subcellularLocation>
        <location evidence="1">Cell membrane</location>
        <topology evidence="1">Multi-pass membrane protein</topology>
    </subcellularLocation>
</comment>
<evidence type="ECO:0000256" key="6">
    <source>
        <dbReference type="ARBA" id="ARBA00022989"/>
    </source>
</evidence>
<evidence type="ECO:0000256" key="5">
    <source>
        <dbReference type="ARBA" id="ARBA00022692"/>
    </source>
</evidence>
<name>A0ABY5HVK2_9SPIR</name>
<keyword evidence="4" id="KW-1003">Cell membrane</keyword>
<feature type="transmembrane region" description="Helical" evidence="10">
    <location>
        <begin position="399"/>
        <end position="422"/>
    </location>
</feature>
<dbReference type="PANTHER" id="PTHR43298:SF2">
    <property type="entry name" value="FMN_FAD EXPORTER YEEO-RELATED"/>
    <property type="match status" value="1"/>
</dbReference>
<evidence type="ECO:0000256" key="2">
    <source>
        <dbReference type="ARBA" id="ARBA00022448"/>
    </source>
</evidence>
<keyword evidence="7" id="KW-0406">Ion transport</keyword>
<evidence type="ECO:0000256" key="4">
    <source>
        <dbReference type="ARBA" id="ARBA00022475"/>
    </source>
</evidence>
<keyword evidence="6 10" id="KW-1133">Transmembrane helix</keyword>
<keyword evidence="3" id="KW-0050">Antiport</keyword>
<dbReference type="InterPro" id="IPR050222">
    <property type="entry name" value="MATE_MdtK"/>
</dbReference>
<sequence>MTVNSKPVVNLRSVFSDKSFLKNLFIIAVPIILQNFISSFVNILDTIMIGRLGTIELAAVGLGNQLFFLLNLILYGIGSGGMVFTAQFWGKKDFKGLQKTFTVSLIVAVFFSTLFTLACSIFPKEILSLYSKDEAVIEKGVDYLSVSAFCFLPFAVNFIFMITLRSIEKVRVAVGATLVSLFVNLILNAILIFGLLGFPALGVRGAAIATVASRVAELIILFSVTKKKKYPILGKLKNHFDFDLKFIRQYFAIVLPVLINESLWSLGITFHHKIFAGVSTFAYAAYNITNTVSMLTWVIFIGLGNGVSVLIGKKIGEKNYDEAKTYAAKVSIFAPFVAAFVGAMLIPISYLTPIFFNVEEIVLQTVMKLFIILACCYPLKAFNMCMLVGIIRAGGDTRFGIICDTAVMWCVSIPLAYFLSIYTSIPAWGIYICLFSEEPFKALLGLWRIRSGKWLRSVTD</sequence>
<dbReference type="InterPro" id="IPR002528">
    <property type="entry name" value="MATE_fam"/>
</dbReference>
<dbReference type="NCBIfam" id="TIGR00797">
    <property type="entry name" value="matE"/>
    <property type="match status" value="1"/>
</dbReference>
<evidence type="ECO:0000256" key="7">
    <source>
        <dbReference type="ARBA" id="ARBA00023065"/>
    </source>
</evidence>
<accession>A0ABY5HVK2</accession>
<feature type="transmembrane region" description="Helical" evidence="10">
    <location>
        <begin position="101"/>
        <end position="123"/>
    </location>
</feature>
<gene>
    <name evidence="11" type="ORF">E4N76_10830</name>
</gene>
<dbReference type="PANTHER" id="PTHR43298">
    <property type="entry name" value="MULTIDRUG RESISTANCE PROTEIN NORM-RELATED"/>
    <property type="match status" value="1"/>
</dbReference>
<organism evidence="11 12">
    <name type="scientific">Treponema putidum</name>
    <dbReference type="NCBI Taxonomy" id="221027"/>
    <lineage>
        <taxon>Bacteria</taxon>
        <taxon>Pseudomonadati</taxon>
        <taxon>Spirochaetota</taxon>
        <taxon>Spirochaetia</taxon>
        <taxon>Spirochaetales</taxon>
        <taxon>Treponemataceae</taxon>
        <taxon>Treponema</taxon>
    </lineage>
</organism>
<dbReference type="CDD" id="cd13134">
    <property type="entry name" value="MATE_like_8"/>
    <property type="match status" value="1"/>
</dbReference>
<evidence type="ECO:0000256" key="9">
    <source>
        <dbReference type="ARBA" id="ARBA00031636"/>
    </source>
</evidence>
<dbReference type="Pfam" id="PF01554">
    <property type="entry name" value="MatE"/>
    <property type="match status" value="2"/>
</dbReference>
<feature type="transmembrane region" description="Helical" evidence="10">
    <location>
        <begin position="66"/>
        <end position="89"/>
    </location>
</feature>
<keyword evidence="2" id="KW-0813">Transport</keyword>
<dbReference type="Proteomes" id="UP001059401">
    <property type="component" value="Chromosome"/>
</dbReference>
<feature type="transmembrane region" description="Helical" evidence="10">
    <location>
        <begin position="176"/>
        <end position="200"/>
    </location>
</feature>
<feature type="transmembrane region" description="Helical" evidence="10">
    <location>
        <begin position="288"/>
        <end position="311"/>
    </location>
</feature>
<feature type="transmembrane region" description="Helical" evidence="10">
    <location>
        <begin position="143"/>
        <end position="164"/>
    </location>
</feature>
<protein>
    <recommendedName>
        <fullName evidence="9">Multidrug-efflux transporter</fullName>
    </recommendedName>
</protein>
<keyword evidence="12" id="KW-1185">Reference proteome</keyword>
<feature type="transmembrane region" description="Helical" evidence="10">
    <location>
        <begin position="332"/>
        <end position="355"/>
    </location>
</feature>
<feature type="transmembrane region" description="Helical" evidence="10">
    <location>
        <begin position="206"/>
        <end position="225"/>
    </location>
</feature>
<dbReference type="PIRSF" id="PIRSF006603">
    <property type="entry name" value="DinF"/>
    <property type="match status" value="1"/>
</dbReference>
<evidence type="ECO:0000256" key="10">
    <source>
        <dbReference type="SAM" id="Phobius"/>
    </source>
</evidence>
<dbReference type="EMBL" id="CP038802">
    <property type="protein sequence ID" value="UTY29406.1"/>
    <property type="molecule type" value="Genomic_DNA"/>
</dbReference>
<keyword evidence="8 10" id="KW-0472">Membrane</keyword>
<reference evidence="11" key="1">
    <citation type="submission" date="2019-04" db="EMBL/GenBank/DDBJ databases">
        <title>Whole genome sequencing of oral phylogroup 2 treponemes.</title>
        <authorList>
            <person name="Chan Y."/>
            <person name="Zeng H.H."/>
            <person name="Yu X.L."/>
            <person name="Leung W.K."/>
            <person name="Watt R.M."/>
        </authorList>
    </citation>
    <scope>NUCLEOTIDE SEQUENCE</scope>
    <source>
        <strain evidence="11">OMZ 847</strain>
    </source>
</reference>
<keyword evidence="5 10" id="KW-0812">Transmembrane</keyword>
<evidence type="ECO:0000313" key="11">
    <source>
        <dbReference type="EMBL" id="UTY29406.1"/>
    </source>
</evidence>
<proteinExistence type="predicted"/>
<feature type="transmembrane region" description="Helical" evidence="10">
    <location>
        <begin position="20"/>
        <end position="44"/>
    </location>
</feature>
<feature type="transmembrane region" description="Helical" evidence="10">
    <location>
        <begin position="246"/>
        <end position="268"/>
    </location>
</feature>
<dbReference type="InterPro" id="IPR048279">
    <property type="entry name" value="MdtK-like"/>
</dbReference>
<dbReference type="RefSeq" id="WP_044977768.1">
    <property type="nucleotide sequence ID" value="NZ_CP009228.1"/>
</dbReference>